<dbReference type="PANTHER" id="PTHR33515">
    <property type="entry name" value="RIBOSOME-BINDING FACTOR A, CHLOROPLASTIC-RELATED"/>
    <property type="match status" value="1"/>
</dbReference>
<dbReference type="HAMAP" id="MF_00003">
    <property type="entry name" value="RbfA"/>
    <property type="match status" value="1"/>
</dbReference>
<organism evidence="4 5">
    <name type="scientific">Corynebacterium resistens (strain DSM 45100 / JCM 12819 / GTC 2026 / SICGH 158)</name>
    <dbReference type="NCBI Taxonomy" id="662755"/>
    <lineage>
        <taxon>Bacteria</taxon>
        <taxon>Bacillati</taxon>
        <taxon>Actinomycetota</taxon>
        <taxon>Actinomycetes</taxon>
        <taxon>Mycobacteriales</taxon>
        <taxon>Corynebacteriaceae</taxon>
        <taxon>Corynebacterium</taxon>
    </lineage>
</organism>
<dbReference type="HOGENOM" id="CLU_089475_0_0_11"/>
<evidence type="ECO:0000313" key="4">
    <source>
        <dbReference type="EMBL" id="AEI09589.1"/>
    </source>
</evidence>
<reference evidence="4 5" key="1">
    <citation type="journal article" date="2012" name="BMC Genomics">
        <title>Complete genome sequence, lifestyle, and multi-drug resistance of the human pathogen Corynebacterium resistens DSM 45100 isolated from blood samples of a leukemia patient.</title>
        <authorList>
            <person name="Schroder J."/>
            <person name="Maus I."/>
            <person name="Meyer K."/>
            <person name="Wordemann S."/>
            <person name="Blom J."/>
            <person name="Jaenicke S."/>
            <person name="Schneider J."/>
            <person name="Trost E."/>
            <person name="Tauch A."/>
        </authorList>
    </citation>
    <scope>NUCLEOTIDE SEQUENCE [LARGE SCALE GENOMIC DNA]</scope>
    <source>
        <strain evidence="5">DSM 45100 / JCM 12819 / CCUG 50093 / GTC 2026 / SICGH 158</strain>
    </source>
</reference>
<keyword evidence="5" id="KW-1185">Reference proteome</keyword>
<dbReference type="RefSeq" id="WP_013888602.1">
    <property type="nucleotide sequence ID" value="NC_015673.1"/>
</dbReference>
<feature type="compositionally biased region" description="Basic and acidic residues" evidence="3">
    <location>
        <begin position="118"/>
        <end position="128"/>
    </location>
</feature>
<dbReference type="Proteomes" id="UP000000492">
    <property type="component" value="Chromosome"/>
</dbReference>
<comment type="similarity">
    <text evidence="2">Belongs to the RbfA family.</text>
</comment>
<evidence type="ECO:0000313" key="5">
    <source>
        <dbReference type="Proteomes" id="UP000000492"/>
    </source>
</evidence>
<dbReference type="Pfam" id="PF02033">
    <property type="entry name" value="RBFA"/>
    <property type="match status" value="1"/>
</dbReference>
<feature type="region of interest" description="Disordered" evidence="3">
    <location>
        <begin position="118"/>
        <end position="150"/>
    </location>
</feature>
<dbReference type="InterPro" id="IPR023799">
    <property type="entry name" value="RbfA_dom_sf"/>
</dbReference>
<comment type="subcellular location">
    <subcellularLocation>
        <location evidence="2">Cytoplasm</location>
    </subcellularLocation>
</comment>
<dbReference type="InterPro" id="IPR020053">
    <property type="entry name" value="Ribosome-bd_factorA_CS"/>
</dbReference>
<dbReference type="GO" id="GO:0005829">
    <property type="term" value="C:cytosol"/>
    <property type="evidence" value="ECO:0007669"/>
    <property type="project" value="TreeGrafter"/>
</dbReference>
<accession>F8DY31</accession>
<dbReference type="NCBIfam" id="TIGR00082">
    <property type="entry name" value="rbfA"/>
    <property type="match status" value="1"/>
</dbReference>
<comment type="subunit">
    <text evidence="2">Monomer. Binds 30S ribosomal subunits, but not 50S ribosomal subunits or 70S ribosomes.</text>
</comment>
<dbReference type="KEGG" id="crd:CRES_1234"/>
<evidence type="ECO:0000256" key="1">
    <source>
        <dbReference type="ARBA" id="ARBA00022517"/>
    </source>
</evidence>
<dbReference type="InterPro" id="IPR000238">
    <property type="entry name" value="RbfA"/>
</dbReference>
<dbReference type="PROSITE" id="PS01319">
    <property type="entry name" value="RBFA"/>
    <property type="match status" value="1"/>
</dbReference>
<dbReference type="AlphaFoldDB" id="F8DY31"/>
<name>F8DY31_CORRG</name>
<keyword evidence="1 2" id="KW-0690">Ribosome biogenesis</keyword>
<dbReference type="EMBL" id="CP002857">
    <property type="protein sequence ID" value="AEI09589.1"/>
    <property type="molecule type" value="Genomic_DNA"/>
</dbReference>
<dbReference type="STRING" id="662755.CRES_1234"/>
<dbReference type="GO" id="GO:0030490">
    <property type="term" value="P:maturation of SSU-rRNA"/>
    <property type="evidence" value="ECO:0007669"/>
    <property type="project" value="UniProtKB-UniRule"/>
</dbReference>
<dbReference type="InterPro" id="IPR015946">
    <property type="entry name" value="KH_dom-like_a/b"/>
</dbReference>
<gene>
    <name evidence="2 4" type="primary">rbfA</name>
    <name evidence="4" type="ordered locus">CRES_1234</name>
</gene>
<dbReference type="PANTHER" id="PTHR33515:SF1">
    <property type="entry name" value="RIBOSOME-BINDING FACTOR A, CHLOROPLASTIC-RELATED"/>
    <property type="match status" value="1"/>
</dbReference>
<proteinExistence type="inferred from homology"/>
<evidence type="ECO:0000256" key="3">
    <source>
        <dbReference type="SAM" id="MobiDB-lite"/>
    </source>
</evidence>
<dbReference type="OrthoDB" id="307788at2"/>
<dbReference type="eggNOG" id="COG0858">
    <property type="taxonomic scope" value="Bacteria"/>
</dbReference>
<sequence length="150" mass="16679">MVDHARAARMAKRIQQIVATAIEREIKDPRLEFVTVTDARMTGDLHDATVFYTVRGKNLEDEPDWASAERALTKARGQLRKIVGDQLGVRFTPTLSFEVDTVPEASAHLEEVLAKARAQDEAIRKASEGAKPAGEANPYRTSSDDENSEW</sequence>
<evidence type="ECO:0000256" key="2">
    <source>
        <dbReference type="HAMAP-Rule" id="MF_00003"/>
    </source>
</evidence>
<protein>
    <recommendedName>
        <fullName evidence="2">Ribosome-binding factor A</fullName>
    </recommendedName>
</protein>
<dbReference type="SUPFAM" id="SSF89919">
    <property type="entry name" value="Ribosome-binding factor A, RbfA"/>
    <property type="match status" value="1"/>
</dbReference>
<dbReference type="GO" id="GO:0043024">
    <property type="term" value="F:ribosomal small subunit binding"/>
    <property type="evidence" value="ECO:0007669"/>
    <property type="project" value="TreeGrafter"/>
</dbReference>
<comment type="function">
    <text evidence="2">One of several proteins that assist in the late maturation steps of the functional core of the 30S ribosomal subunit. Associates with free 30S ribosomal subunits (but not with 30S subunits that are part of 70S ribosomes or polysomes). Required for efficient processing of 16S rRNA. May interact with the 5'-terminal helix region of 16S rRNA.</text>
</comment>
<keyword evidence="2" id="KW-0963">Cytoplasm</keyword>
<dbReference type="Gene3D" id="3.30.300.20">
    <property type="match status" value="1"/>
</dbReference>